<proteinExistence type="predicted"/>
<accession>A0A397SW45</accession>
<sequence>MLTLTDLAISSSTIGVKYQFCYLSIGVDDVIEINELDSDTMKIDESNIFNVPKDIKDIFVRDNIIDDK</sequence>
<evidence type="ECO:0000313" key="2">
    <source>
        <dbReference type="Proteomes" id="UP000265703"/>
    </source>
</evidence>
<reference evidence="1 2" key="1">
    <citation type="submission" date="2018-06" db="EMBL/GenBank/DDBJ databases">
        <title>Comparative genomics reveals the genomic features of Rhizophagus irregularis, R. cerebriforme, R. diaphanum and Gigaspora rosea, and their symbiotic lifestyle signature.</title>
        <authorList>
            <person name="Morin E."/>
            <person name="San Clemente H."/>
            <person name="Chen E.C.H."/>
            <person name="De La Providencia I."/>
            <person name="Hainaut M."/>
            <person name="Kuo A."/>
            <person name="Kohler A."/>
            <person name="Murat C."/>
            <person name="Tang N."/>
            <person name="Roy S."/>
            <person name="Loubradou J."/>
            <person name="Henrissat B."/>
            <person name="Grigoriev I.V."/>
            <person name="Corradi N."/>
            <person name="Roux C."/>
            <person name="Martin F.M."/>
        </authorList>
    </citation>
    <scope>NUCLEOTIDE SEQUENCE [LARGE SCALE GENOMIC DNA]</scope>
    <source>
        <strain evidence="1 2">DAOM 227022</strain>
    </source>
</reference>
<protein>
    <submittedName>
        <fullName evidence="1">Uncharacterized protein</fullName>
    </submittedName>
</protein>
<gene>
    <name evidence="1" type="ORF">C1645_826946</name>
</gene>
<comment type="caution">
    <text evidence="1">The sequence shown here is derived from an EMBL/GenBank/DDBJ whole genome shotgun (WGS) entry which is preliminary data.</text>
</comment>
<dbReference type="EMBL" id="QKYT01000281">
    <property type="protein sequence ID" value="RIA88057.1"/>
    <property type="molecule type" value="Genomic_DNA"/>
</dbReference>
<name>A0A397SW45_9GLOM</name>
<keyword evidence="2" id="KW-1185">Reference proteome</keyword>
<evidence type="ECO:0000313" key="1">
    <source>
        <dbReference type="EMBL" id="RIA88057.1"/>
    </source>
</evidence>
<dbReference type="AlphaFoldDB" id="A0A397SW45"/>
<dbReference type="Proteomes" id="UP000265703">
    <property type="component" value="Unassembled WGS sequence"/>
</dbReference>
<organism evidence="1 2">
    <name type="scientific">Glomus cerebriforme</name>
    <dbReference type="NCBI Taxonomy" id="658196"/>
    <lineage>
        <taxon>Eukaryota</taxon>
        <taxon>Fungi</taxon>
        <taxon>Fungi incertae sedis</taxon>
        <taxon>Mucoromycota</taxon>
        <taxon>Glomeromycotina</taxon>
        <taxon>Glomeromycetes</taxon>
        <taxon>Glomerales</taxon>
        <taxon>Glomeraceae</taxon>
        <taxon>Glomus</taxon>
    </lineage>
</organism>